<dbReference type="PANTHER" id="PTHR33539">
    <property type="entry name" value="UPF0764 PROTEIN C16ORF89"/>
    <property type="match status" value="1"/>
</dbReference>
<reference evidence="2" key="1">
    <citation type="submission" date="2021-02" db="EMBL/GenBank/DDBJ databases">
        <authorList>
            <person name="Nowell W R."/>
        </authorList>
    </citation>
    <scope>NUCLEOTIDE SEQUENCE</scope>
</reference>
<keyword evidence="1" id="KW-0732">Signal</keyword>
<dbReference type="AlphaFoldDB" id="A0A813RDT2"/>
<evidence type="ECO:0000313" key="2">
    <source>
        <dbReference type="EMBL" id="CAF0780708.1"/>
    </source>
</evidence>
<protein>
    <submittedName>
        <fullName evidence="2">Uncharacterized protein</fullName>
    </submittedName>
</protein>
<dbReference type="PANTHER" id="PTHR33539:SF1">
    <property type="entry name" value="UPF0764 PROTEIN C16ORF89"/>
    <property type="match status" value="1"/>
</dbReference>
<evidence type="ECO:0000313" key="3">
    <source>
        <dbReference type="EMBL" id="CAF3916922.1"/>
    </source>
</evidence>
<dbReference type="GO" id="GO:0016020">
    <property type="term" value="C:membrane"/>
    <property type="evidence" value="ECO:0007669"/>
    <property type="project" value="TreeGrafter"/>
</dbReference>
<evidence type="ECO:0000256" key="1">
    <source>
        <dbReference type="SAM" id="SignalP"/>
    </source>
</evidence>
<accession>A0A813RDT2</accession>
<comment type="caution">
    <text evidence="2">The sequence shown here is derived from an EMBL/GenBank/DDBJ whole genome shotgun (WGS) entry which is preliminary data.</text>
</comment>
<dbReference type="EMBL" id="CAJNOG010000023">
    <property type="protein sequence ID" value="CAF0780708.1"/>
    <property type="molecule type" value="Genomic_DNA"/>
</dbReference>
<gene>
    <name evidence="2" type="ORF">JYZ213_LOCUS4155</name>
    <name evidence="3" type="ORF">OXD698_LOCUS24797</name>
</gene>
<name>A0A813RDT2_9BILA</name>
<dbReference type="GO" id="GO:0005829">
    <property type="term" value="C:cytosol"/>
    <property type="evidence" value="ECO:0007669"/>
    <property type="project" value="TreeGrafter"/>
</dbReference>
<dbReference type="Proteomes" id="UP000663845">
    <property type="component" value="Unassembled WGS sequence"/>
</dbReference>
<feature type="chain" id="PRO_5036409247" evidence="1">
    <location>
        <begin position="21"/>
        <end position="337"/>
    </location>
</feature>
<proteinExistence type="predicted"/>
<dbReference type="Proteomes" id="UP000663844">
    <property type="component" value="Unassembled WGS sequence"/>
</dbReference>
<sequence length="337" mass="38592">MHLKLFIFFIVYSSIHLICSSTLPSPELHMKYGGEALNALQRLLAFFESDVDDLNLDGVYGLRISQGQLNALHDILTSTSNDKQHLTDKNNHIQSLSIQIERISNKSLVAIARDATAYLQRFILVASKPFMIDYEVREIDDNLIEHGKRISDFNEEESDVCFAELLGSSNRPNSTQCFVSQTCWNMMTSSLSKDYRLTHQLLWFLIAKNIGCIDNRPVSNLANKNFKSLEDRYCSNIYQDAKINFNNNDNQDLFLEEVLLCSILGYEEFLRLDWFSTILSWQDEESGCYNRASESMESYVKTKRHLLIEQEMNNGCLSHKSGLASGVLATYARAFLQ</sequence>
<dbReference type="InterPro" id="IPR031751">
    <property type="entry name" value="DUF4735"/>
</dbReference>
<feature type="signal peptide" evidence="1">
    <location>
        <begin position="1"/>
        <end position="20"/>
    </location>
</feature>
<evidence type="ECO:0000313" key="4">
    <source>
        <dbReference type="Proteomes" id="UP000663845"/>
    </source>
</evidence>
<dbReference type="Pfam" id="PF15882">
    <property type="entry name" value="DUF4735"/>
    <property type="match status" value="1"/>
</dbReference>
<dbReference type="EMBL" id="CAJOAZ010002315">
    <property type="protein sequence ID" value="CAF3916922.1"/>
    <property type="molecule type" value="Genomic_DNA"/>
</dbReference>
<organism evidence="2 4">
    <name type="scientific">Adineta steineri</name>
    <dbReference type="NCBI Taxonomy" id="433720"/>
    <lineage>
        <taxon>Eukaryota</taxon>
        <taxon>Metazoa</taxon>
        <taxon>Spiralia</taxon>
        <taxon>Gnathifera</taxon>
        <taxon>Rotifera</taxon>
        <taxon>Eurotatoria</taxon>
        <taxon>Bdelloidea</taxon>
        <taxon>Adinetida</taxon>
        <taxon>Adinetidae</taxon>
        <taxon>Adineta</taxon>
    </lineage>
</organism>